<organism evidence="1 2">
    <name type="scientific">Lentinula edodes</name>
    <name type="common">Shiitake mushroom</name>
    <name type="synonym">Lentinus edodes</name>
    <dbReference type="NCBI Taxonomy" id="5353"/>
    <lineage>
        <taxon>Eukaryota</taxon>
        <taxon>Fungi</taxon>
        <taxon>Dikarya</taxon>
        <taxon>Basidiomycota</taxon>
        <taxon>Agaricomycotina</taxon>
        <taxon>Agaricomycetes</taxon>
        <taxon>Agaricomycetidae</taxon>
        <taxon>Agaricales</taxon>
        <taxon>Marasmiineae</taxon>
        <taxon>Omphalotaceae</taxon>
        <taxon>Lentinula</taxon>
    </lineage>
</organism>
<dbReference type="AlphaFoldDB" id="A0A1Q3E8B6"/>
<dbReference type="Proteomes" id="UP000188533">
    <property type="component" value="Unassembled WGS sequence"/>
</dbReference>
<name>A0A1Q3E8B6_LENED</name>
<gene>
    <name evidence="1" type="ORF">LENED_005157</name>
</gene>
<reference evidence="1 2" key="2">
    <citation type="submission" date="2017-02" db="EMBL/GenBank/DDBJ databases">
        <title>A genome survey and senescence transcriptome analysis in Lentinula edodes.</title>
        <authorList>
            <person name="Sakamoto Y."/>
            <person name="Nakade K."/>
            <person name="Sato S."/>
            <person name="Yoshida Y."/>
            <person name="Miyazaki K."/>
            <person name="Natsume S."/>
            <person name="Konno N."/>
        </authorList>
    </citation>
    <scope>NUCLEOTIDE SEQUENCE [LARGE SCALE GENOMIC DNA]</scope>
    <source>
        <strain evidence="1 2">NBRC 111202</strain>
    </source>
</reference>
<evidence type="ECO:0000313" key="2">
    <source>
        <dbReference type="Proteomes" id="UP000188533"/>
    </source>
</evidence>
<sequence>MDNQRNLKTAYLDRREFSLSQIYRAQLTTPLSFFFNFSPRQLSTSVCTGIHANQIPFSRLKKASSNILSTSMHQGATHLHPPHPLIIGAILLPPSLPPTHLLVTLLWTVSHQTMSHHRGTHLRALGQTTLLII</sequence>
<accession>A0A1Q3E8B6</accession>
<dbReference type="EMBL" id="BDGU01000148">
    <property type="protein sequence ID" value="GAW03431.1"/>
    <property type="molecule type" value="Genomic_DNA"/>
</dbReference>
<reference evidence="1 2" key="1">
    <citation type="submission" date="2016-08" db="EMBL/GenBank/DDBJ databases">
        <authorList>
            <consortium name="Lentinula edodes genome sequencing consortium"/>
            <person name="Sakamoto Y."/>
            <person name="Nakade K."/>
            <person name="Sato S."/>
            <person name="Yoshida Y."/>
            <person name="Miyazaki K."/>
            <person name="Natsume S."/>
            <person name="Konno N."/>
        </authorList>
    </citation>
    <scope>NUCLEOTIDE SEQUENCE [LARGE SCALE GENOMIC DNA]</scope>
    <source>
        <strain evidence="1 2">NBRC 111202</strain>
    </source>
</reference>
<evidence type="ECO:0000313" key="1">
    <source>
        <dbReference type="EMBL" id="GAW03431.1"/>
    </source>
</evidence>
<keyword evidence="2" id="KW-1185">Reference proteome</keyword>
<proteinExistence type="predicted"/>
<protein>
    <submittedName>
        <fullName evidence="1">Uncharacterized protein</fullName>
    </submittedName>
</protein>
<comment type="caution">
    <text evidence="1">The sequence shown here is derived from an EMBL/GenBank/DDBJ whole genome shotgun (WGS) entry which is preliminary data.</text>
</comment>